<dbReference type="SUPFAM" id="SSF52540">
    <property type="entry name" value="P-loop containing nucleoside triphosphate hydrolases"/>
    <property type="match status" value="1"/>
</dbReference>
<evidence type="ECO:0000313" key="6">
    <source>
        <dbReference type="Proteomes" id="UP000019150"/>
    </source>
</evidence>
<dbReference type="GO" id="GO:0140664">
    <property type="term" value="F:ATP-dependent DNA damage sensor activity"/>
    <property type="evidence" value="ECO:0007669"/>
    <property type="project" value="InterPro"/>
</dbReference>
<gene>
    <name evidence="5" type="ORF">NONO_c49600</name>
</gene>
<feature type="domain" description="DNA mismatch repair proteins mutS family" evidence="4">
    <location>
        <begin position="327"/>
        <end position="501"/>
    </location>
</feature>
<dbReference type="AlphaFoldDB" id="W5TKP8"/>
<evidence type="ECO:0000256" key="3">
    <source>
        <dbReference type="ARBA" id="ARBA00023125"/>
    </source>
</evidence>
<evidence type="ECO:0000256" key="2">
    <source>
        <dbReference type="ARBA" id="ARBA00022840"/>
    </source>
</evidence>
<dbReference type="PANTHER" id="PTHR11361">
    <property type="entry name" value="DNA MISMATCH REPAIR PROTEIN MUTS FAMILY MEMBER"/>
    <property type="match status" value="1"/>
</dbReference>
<keyword evidence="6" id="KW-1185">Reference proteome</keyword>
<dbReference type="RefSeq" id="WP_025351135.1">
    <property type="nucleotide sequence ID" value="NZ_CP006850.1"/>
</dbReference>
<dbReference type="HOGENOM" id="CLU_036487_1_0_11"/>
<dbReference type="Gene3D" id="3.40.50.300">
    <property type="entry name" value="P-loop containing nucleotide triphosphate hydrolases"/>
    <property type="match status" value="1"/>
</dbReference>
<name>W5TKP8_9NOCA</name>
<keyword evidence="1" id="KW-0547">Nucleotide-binding</keyword>
<dbReference type="GO" id="GO:0005829">
    <property type="term" value="C:cytosol"/>
    <property type="evidence" value="ECO:0007669"/>
    <property type="project" value="TreeGrafter"/>
</dbReference>
<evidence type="ECO:0000313" key="5">
    <source>
        <dbReference type="EMBL" id="AHH19744.1"/>
    </source>
</evidence>
<proteinExistence type="predicted"/>
<accession>W5TKP8</accession>
<protein>
    <submittedName>
        <fullName evidence="5">DNA mismatch repair protein MutS domain-containing protein</fullName>
    </submittedName>
</protein>
<dbReference type="eggNOG" id="COG0249">
    <property type="taxonomic scope" value="Bacteria"/>
</dbReference>
<dbReference type="STRING" id="1415166.NONO_c49600"/>
<reference evidence="5 6" key="1">
    <citation type="journal article" date="2014" name="Appl. Environ. Microbiol.">
        <title>Insights into the Microbial Degradation of Rubber and Gutta-Percha by Analysis of the Complete Genome of Nocardia nova SH22a.</title>
        <authorList>
            <person name="Luo Q."/>
            <person name="Hiessl S."/>
            <person name="Poehlein A."/>
            <person name="Daniel R."/>
            <person name="Steinbuchel A."/>
        </authorList>
    </citation>
    <scope>NUCLEOTIDE SEQUENCE [LARGE SCALE GENOMIC DNA]</scope>
    <source>
        <strain evidence="5">SH22a</strain>
    </source>
</reference>
<dbReference type="PANTHER" id="PTHR11361:SF34">
    <property type="entry name" value="DNA MISMATCH REPAIR PROTEIN MSH1, MITOCHONDRIAL"/>
    <property type="match status" value="1"/>
</dbReference>
<keyword evidence="3" id="KW-0238">DNA-binding</keyword>
<evidence type="ECO:0000256" key="1">
    <source>
        <dbReference type="ARBA" id="ARBA00022741"/>
    </source>
</evidence>
<dbReference type="EMBL" id="CP006850">
    <property type="protein sequence ID" value="AHH19744.1"/>
    <property type="molecule type" value="Genomic_DNA"/>
</dbReference>
<dbReference type="Pfam" id="PF00488">
    <property type="entry name" value="MutS_V"/>
    <property type="match status" value="1"/>
</dbReference>
<sequence>MKVRLMYPDRAFDPEAELPPHVPDLRQDLELDRLLSVMASDDDYLYTVCERGLFNGVTEPDVICYRQRALRDCLAHPGTVIEIYNLVFEALAQERKHWLFRSAMYQPTPDKLLTRALSLLTVFLDALVRVRDLTAAHRAEFDSAAFTQLFATLSRELSDDYVAEVRDHLAQCRFPRGAHFSARLEKGCSSTDYILRTPHRVGLLGQLGQLGSADSKSYTFRIPDRDIAAMDAAAELYARGIMAVSQTLTRASDHVTAFLRQLRAELGFYIGCYHLRRELDDRRLPVCFPEPVDTGTETLTCRGLYDPCLGLHVGHPVIGNDIDADGISVIVVTGANQGGKSTFLRSVGAAQLMMQAGMFVPAESFRANTRTGVFTHFKREEDQTMTHGKFDEELVRMSHLIDLMGGDALLLCNESFAATNEREGSAIARDVIDALDSAGVEIVYVTHMFDLASSLARRHDATQLFLRAERRRDGARTLRVTPGAPLPTSHGDDVYRHIFGTEPEPAPPNPMPNSPR</sequence>
<dbReference type="InterPro" id="IPR045076">
    <property type="entry name" value="MutS"/>
</dbReference>
<dbReference type="Proteomes" id="UP000019150">
    <property type="component" value="Chromosome"/>
</dbReference>
<dbReference type="GO" id="GO:0005524">
    <property type="term" value="F:ATP binding"/>
    <property type="evidence" value="ECO:0007669"/>
    <property type="project" value="UniProtKB-KW"/>
</dbReference>
<dbReference type="SMART" id="SM00534">
    <property type="entry name" value="MUTSac"/>
    <property type="match status" value="1"/>
</dbReference>
<dbReference type="InterPro" id="IPR027417">
    <property type="entry name" value="P-loop_NTPase"/>
</dbReference>
<dbReference type="OrthoDB" id="9808166at2"/>
<dbReference type="GO" id="GO:0006298">
    <property type="term" value="P:mismatch repair"/>
    <property type="evidence" value="ECO:0007669"/>
    <property type="project" value="InterPro"/>
</dbReference>
<dbReference type="KEGG" id="nno:NONO_c49600"/>
<keyword evidence="2" id="KW-0067">ATP-binding</keyword>
<dbReference type="PATRIC" id="fig|1415166.3.peg.5118"/>
<dbReference type="GO" id="GO:0030983">
    <property type="term" value="F:mismatched DNA binding"/>
    <property type="evidence" value="ECO:0007669"/>
    <property type="project" value="InterPro"/>
</dbReference>
<evidence type="ECO:0000259" key="4">
    <source>
        <dbReference type="SMART" id="SM00534"/>
    </source>
</evidence>
<organism evidence="5 6">
    <name type="scientific">Nocardia nova SH22a</name>
    <dbReference type="NCBI Taxonomy" id="1415166"/>
    <lineage>
        <taxon>Bacteria</taxon>
        <taxon>Bacillati</taxon>
        <taxon>Actinomycetota</taxon>
        <taxon>Actinomycetes</taxon>
        <taxon>Mycobacteriales</taxon>
        <taxon>Nocardiaceae</taxon>
        <taxon>Nocardia</taxon>
    </lineage>
</organism>
<dbReference type="InterPro" id="IPR000432">
    <property type="entry name" value="DNA_mismatch_repair_MutS_C"/>
</dbReference>